<dbReference type="PATRIC" id="fig|1217700.3.peg.2540"/>
<gene>
    <name evidence="3" type="ORF">F902_02615</name>
</gene>
<dbReference type="AlphaFoldDB" id="N9T497"/>
<dbReference type="EMBL" id="APRN01000036">
    <property type="protein sequence ID" value="ENX58215.1"/>
    <property type="molecule type" value="Genomic_DNA"/>
</dbReference>
<accession>N9T497</accession>
<keyword evidence="4" id="KW-1185">Reference proteome</keyword>
<dbReference type="Pfam" id="PF21939">
    <property type="entry name" value="Gp10_C"/>
    <property type="match status" value="1"/>
</dbReference>
<proteinExistence type="predicted"/>
<evidence type="ECO:0000259" key="2">
    <source>
        <dbReference type="Pfam" id="PF21939"/>
    </source>
</evidence>
<evidence type="ECO:0000313" key="4">
    <source>
        <dbReference type="Proteomes" id="UP000013084"/>
    </source>
</evidence>
<dbReference type="OrthoDB" id="6713574at2"/>
<evidence type="ECO:0000313" key="3">
    <source>
        <dbReference type="EMBL" id="ENX58215.1"/>
    </source>
</evidence>
<name>N9T497_9GAMM</name>
<reference evidence="3 4" key="1">
    <citation type="submission" date="2013-02" db="EMBL/GenBank/DDBJ databases">
        <title>The Genome Sequence of Acinetobacter sp. CIP 70.18.</title>
        <authorList>
            <consortium name="The Broad Institute Genome Sequencing Platform"/>
            <consortium name="The Broad Institute Genome Sequencing Center for Infectious Disease"/>
            <person name="Cerqueira G."/>
            <person name="Feldgarden M."/>
            <person name="Courvalin P."/>
            <person name="Perichon B."/>
            <person name="Grillot-Courvalin C."/>
            <person name="Clermont D."/>
            <person name="Rocha E."/>
            <person name="Yoon E.-J."/>
            <person name="Nemec A."/>
            <person name="Walker B."/>
            <person name="Young S.K."/>
            <person name="Zeng Q."/>
            <person name="Gargeya S."/>
            <person name="Fitzgerald M."/>
            <person name="Haas B."/>
            <person name="Abouelleil A."/>
            <person name="Alvarado L."/>
            <person name="Arachchi H.M."/>
            <person name="Berlin A.M."/>
            <person name="Chapman S.B."/>
            <person name="Dewar J."/>
            <person name="Goldberg J."/>
            <person name="Griggs A."/>
            <person name="Gujja S."/>
            <person name="Hansen M."/>
            <person name="Howarth C."/>
            <person name="Imamovic A."/>
            <person name="Larimer J."/>
            <person name="McCowan C."/>
            <person name="Murphy C."/>
            <person name="Neiman D."/>
            <person name="Pearson M."/>
            <person name="Priest M."/>
            <person name="Roberts A."/>
            <person name="Saif S."/>
            <person name="Shea T."/>
            <person name="Sisk P."/>
            <person name="Sykes S."/>
            <person name="Wortman J."/>
            <person name="Nusbaum C."/>
            <person name="Birren B."/>
        </authorList>
    </citation>
    <scope>NUCLEOTIDE SEQUENCE [LARGE SCALE GENOMIC DNA]</scope>
    <source>
        <strain evidence="3 4">CIP 70.18</strain>
    </source>
</reference>
<comment type="caution">
    <text evidence="3">The sequence shown here is derived from an EMBL/GenBank/DDBJ whole genome shotgun (WGS) entry which is preliminary data.</text>
</comment>
<dbReference type="HOGENOM" id="CLU_1259208_0_0_6"/>
<dbReference type="Proteomes" id="UP000013084">
    <property type="component" value="Unassembled WGS sequence"/>
</dbReference>
<dbReference type="RefSeq" id="WP_005204002.1">
    <property type="nucleotide sequence ID" value="NZ_KB850072.1"/>
</dbReference>
<sequence>MKRIDSINARPNVNGAGKTGFHDNNDISGQDATYLTPDWLNHIQEELCALLEKNGRTLNSGQRDQLFQLLSTEDDVVALAAATQQKIDNEATTRATADNQLSQRISTLETFAGAIIDRIYPVGVIIEFAVNFNPNSHFSGTTWVRHGEGKASVGLSTQANDPAWTKVIGTVFGEYQHTLSVNELPEHKAETTMFRAGYVASEGDWTYGGETSGFANDSTSDSYGTMKSKTIGGGVAHNIVQPSIVDLRWRRTA</sequence>
<dbReference type="InterPro" id="IPR053827">
    <property type="entry name" value="Gp10_C"/>
</dbReference>
<feature type="region of interest" description="Disordered" evidence="1">
    <location>
        <begin position="1"/>
        <end position="24"/>
    </location>
</feature>
<feature type="domain" description="Baseplate structural protein Gp10 C-terminal" evidence="2">
    <location>
        <begin position="115"/>
        <end position="252"/>
    </location>
</feature>
<evidence type="ECO:0000256" key="1">
    <source>
        <dbReference type="SAM" id="MobiDB-lite"/>
    </source>
</evidence>
<protein>
    <recommendedName>
        <fullName evidence="2">Baseplate structural protein Gp10 C-terminal domain-containing protein</fullName>
    </recommendedName>
</protein>
<organism evidence="3 4">
    <name type="scientific">Acinetobacter higginsii</name>
    <dbReference type="NCBI Taxonomy" id="70347"/>
    <lineage>
        <taxon>Bacteria</taxon>
        <taxon>Pseudomonadati</taxon>
        <taxon>Pseudomonadota</taxon>
        <taxon>Gammaproteobacteria</taxon>
        <taxon>Moraxellales</taxon>
        <taxon>Moraxellaceae</taxon>
        <taxon>Acinetobacter</taxon>
    </lineage>
</organism>